<dbReference type="EMBL" id="WNWS01001627">
    <property type="protein sequence ID" value="KAE9961608.1"/>
    <property type="molecule type" value="Genomic_DNA"/>
</dbReference>
<feature type="compositionally biased region" description="Basic residues" evidence="5">
    <location>
        <begin position="322"/>
        <end position="331"/>
    </location>
</feature>
<dbReference type="EMBL" id="WNWQ01000634">
    <property type="protein sequence ID" value="KAE9965140.1"/>
    <property type="molecule type" value="Genomic_DNA"/>
</dbReference>
<evidence type="ECO:0000313" key="9">
    <source>
        <dbReference type="EMBL" id="KAE9965140.1"/>
    </source>
</evidence>
<keyword evidence="3" id="KW-0964">Secreted</keyword>
<name>A0A8H3YLI7_VENIN</name>
<evidence type="ECO:0000256" key="3">
    <source>
        <dbReference type="ARBA" id="ARBA00022525"/>
    </source>
</evidence>
<feature type="compositionally biased region" description="Low complexity" evidence="5">
    <location>
        <begin position="273"/>
        <end position="291"/>
    </location>
</feature>
<feature type="region of interest" description="Disordered" evidence="5">
    <location>
        <begin position="273"/>
        <end position="337"/>
    </location>
</feature>
<feature type="chain" id="PRO_5044690982" description="Auxiliary Activity family 9 catalytic domain-containing protein" evidence="6">
    <location>
        <begin position="20"/>
        <end position="337"/>
    </location>
</feature>
<gene>
    <name evidence="9" type="ORF">BLS_007826</name>
    <name evidence="8" type="ORF">EG328_002322</name>
</gene>
<comment type="cofactor">
    <cofactor evidence="1">
        <name>Cu(2+)</name>
        <dbReference type="ChEBI" id="CHEBI:29036"/>
    </cofactor>
</comment>
<reference evidence="9 10" key="1">
    <citation type="submission" date="2019-11" db="EMBL/GenBank/DDBJ databases">
        <title>Venturia inaequalis Genome Resource.</title>
        <authorList>
            <person name="Lichtner F.J."/>
        </authorList>
    </citation>
    <scope>NUCLEOTIDE SEQUENCE [LARGE SCALE GENOMIC DNA]</scope>
    <source>
        <strain evidence="8 11">120213</strain>
        <strain evidence="9">Bline_iso_100314</strain>
    </source>
</reference>
<dbReference type="Gene3D" id="2.70.50.70">
    <property type="match status" value="1"/>
</dbReference>
<dbReference type="Proteomes" id="UP000447873">
    <property type="component" value="Unassembled WGS sequence"/>
</dbReference>
<organism evidence="9 10">
    <name type="scientific">Venturia inaequalis</name>
    <name type="common">Apple scab fungus</name>
    <dbReference type="NCBI Taxonomy" id="5025"/>
    <lineage>
        <taxon>Eukaryota</taxon>
        <taxon>Fungi</taxon>
        <taxon>Dikarya</taxon>
        <taxon>Ascomycota</taxon>
        <taxon>Pezizomycotina</taxon>
        <taxon>Dothideomycetes</taxon>
        <taxon>Pleosporomycetidae</taxon>
        <taxon>Venturiales</taxon>
        <taxon>Venturiaceae</taxon>
        <taxon>Venturia</taxon>
    </lineage>
</organism>
<dbReference type="InterPro" id="IPR049892">
    <property type="entry name" value="AA9"/>
</dbReference>
<dbReference type="Proteomes" id="UP000433883">
    <property type="component" value="Unassembled WGS sequence"/>
</dbReference>
<feature type="compositionally biased region" description="Low complexity" evidence="5">
    <location>
        <begin position="300"/>
        <end position="321"/>
    </location>
</feature>
<evidence type="ECO:0000256" key="6">
    <source>
        <dbReference type="SAM" id="SignalP"/>
    </source>
</evidence>
<evidence type="ECO:0000256" key="4">
    <source>
        <dbReference type="ARBA" id="ARBA00023157"/>
    </source>
</evidence>
<protein>
    <recommendedName>
        <fullName evidence="7">Auxiliary Activity family 9 catalytic domain-containing protein</fullName>
    </recommendedName>
</protein>
<sequence>MKSFTTAATLATIASQVAAHGIVSQIVAGTKTYQGYSPDFQYMATPPAVIGWTAPLTQDHGFVPGSSLGDPDIICHKGATNAKASAEIAAGESVSLQWTTWPESHHGPMIDYLADCGGDCTTVDKTTLKWFKIDGVGMTSTTGTPPPFADDTMIKNNMTWTVQIPASIKAGNYVLRHETIALHSAGTAGEAQNYPQCINLQITGGGSAVPEGVVGTSLYKTSDPGLLFNLYQSFTDTAQYTVPGPTLWSGAGGVAATSAPASVATSAVGSSSASASSAPAVTSAQASPTTAGVSTTASITTPAAVKTSAPASAAPATTSKAKSCKKKRHARNFAVKN</sequence>
<evidence type="ECO:0000259" key="7">
    <source>
        <dbReference type="Pfam" id="PF03443"/>
    </source>
</evidence>
<dbReference type="InterPro" id="IPR005103">
    <property type="entry name" value="AA9_LPMO"/>
</dbReference>
<feature type="signal peptide" evidence="6">
    <location>
        <begin position="1"/>
        <end position="19"/>
    </location>
</feature>
<accession>A0A8H3YLI7</accession>
<dbReference type="OrthoDB" id="4849160at2759"/>
<feature type="domain" description="Auxiliary Activity family 9 catalytic" evidence="7">
    <location>
        <begin position="20"/>
        <end position="240"/>
    </location>
</feature>
<comment type="subcellular location">
    <subcellularLocation>
        <location evidence="2">Secreted</location>
    </subcellularLocation>
</comment>
<keyword evidence="4" id="KW-1015">Disulfide bond</keyword>
<evidence type="ECO:0000256" key="1">
    <source>
        <dbReference type="ARBA" id="ARBA00001973"/>
    </source>
</evidence>
<dbReference type="PANTHER" id="PTHR33353:SF34">
    <property type="entry name" value="ENDO-BETA-1,4-GLUCANASE D"/>
    <property type="match status" value="1"/>
</dbReference>
<evidence type="ECO:0000256" key="5">
    <source>
        <dbReference type="SAM" id="MobiDB-lite"/>
    </source>
</evidence>
<evidence type="ECO:0000313" key="8">
    <source>
        <dbReference type="EMBL" id="KAE9961608.1"/>
    </source>
</evidence>
<keyword evidence="6" id="KW-0732">Signal</keyword>
<dbReference type="PANTHER" id="PTHR33353">
    <property type="entry name" value="PUTATIVE (AFU_ORTHOLOGUE AFUA_1G12560)-RELATED"/>
    <property type="match status" value="1"/>
</dbReference>
<evidence type="ECO:0000313" key="10">
    <source>
        <dbReference type="Proteomes" id="UP000433883"/>
    </source>
</evidence>
<dbReference type="CDD" id="cd21175">
    <property type="entry name" value="LPMO_AA9"/>
    <property type="match status" value="1"/>
</dbReference>
<comment type="caution">
    <text evidence="9">The sequence shown here is derived from an EMBL/GenBank/DDBJ whole genome shotgun (WGS) entry which is preliminary data.</text>
</comment>
<evidence type="ECO:0000313" key="11">
    <source>
        <dbReference type="Proteomes" id="UP000447873"/>
    </source>
</evidence>
<dbReference type="GO" id="GO:0005576">
    <property type="term" value="C:extracellular region"/>
    <property type="evidence" value="ECO:0007669"/>
    <property type="project" value="UniProtKB-SubCell"/>
</dbReference>
<dbReference type="Pfam" id="PF03443">
    <property type="entry name" value="AA9"/>
    <property type="match status" value="1"/>
</dbReference>
<evidence type="ECO:0000256" key="2">
    <source>
        <dbReference type="ARBA" id="ARBA00004613"/>
    </source>
</evidence>
<dbReference type="AlphaFoldDB" id="A0A8H3YLI7"/>
<proteinExistence type="predicted"/>